<evidence type="ECO:0000256" key="3">
    <source>
        <dbReference type="ARBA" id="ARBA00012687"/>
    </source>
</evidence>
<dbReference type="AlphaFoldDB" id="A0AA90P2C9"/>
<evidence type="ECO:0000256" key="5">
    <source>
        <dbReference type="ARBA" id="ARBA00022516"/>
    </source>
</evidence>
<comment type="caution">
    <text evidence="12">The sequence shown here is derived from an EMBL/GenBank/DDBJ whole genome shotgun (WGS) entry which is preliminary data.</text>
</comment>
<dbReference type="PANTHER" id="PTHR30372:SF4">
    <property type="entry name" value="LIPID-A-DISACCHARIDE SYNTHASE, MITOCHONDRIAL-RELATED"/>
    <property type="match status" value="1"/>
</dbReference>
<keyword evidence="8 11" id="KW-0808">Transferase</keyword>
<keyword evidence="5 11" id="KW-0444">Lipid biosynthesis</keyword>
<evidence type="ECO:0000256" key="2">
    <source>
        <dbReference type="ARBA" id="ARBA00007868"/>
    </source>
</evidence>
<evidence type="ECO:0000313" key="13">
    <source>
        <dbReference type="Proteomes" id="UP001178148"/>
    </source>
</evidence>
<reference evidence="12 13" key="1">
    <citation type="journal article" date="2023" name="bioRxiv">
        <title>An intranuclear bacterial parasite of deep-sea mussels expresses apoptosis inhibitors acquired from its host.</title>
        <authorList>
            <person name="Gonzalez Porras M.A."/>
            <person name="Assie A."/>
            <person name="Tietjen M."/>
            <person name="Violette M."/>
            <person name="Kleiner M."/>
            <person name="Gruber-Vodicka H."/>
            <person name="Dubilier N."/>
            <person name="Leisch N."/>
        </authorList>
    </citation>
    <scope>NUCLEOTIDE SEQUENCE [LARGE SCALE GENOMIC DNA]</scope>
    <source>
        <strain evidence="12">IAP13</strain>
    </source>
</reference>
<keyword evidence="7 11" id="KW-0328">Glycosyltransferase</keyword>
<organism evidence="12 13">
    <name type="scientific">Candidatus Endonucleibacter bathymodioli</name>
    <dbReference type="NCBI Taxonomy" id="539814"/>
    <lineage>
        <taxon>Bacteria</taxon>
        <taxon>Pseudomonadati</taxon>
        <taxon>Pseudomonadota</taxon>
        <taxon>Gammaproteobacteria</taxon>
        <taxon>Oceanospirillales</taxon>
        <taxon>Endozoicomonadaceae</taxon>
        <taxon>Candidatus Endonucleibacter</taxon>
    </lineage>
</organism>
<dbReference type="GO" id="GO:0008915">
    <property type="term" value="F:lipid-A-disaccharide synthase activity"/>
    <property type="evidence" value="ECO:0007669"/>
    <property type="project" value="UniProtKB-UniRule"/>
</dbReference>
<dbReference type="HAMAP" id="MF_00392">
    <property type="entry name" value="LpxB"/>
    <property type="match status" value="1"/>
</dbReference>
<dbReference type="EC" id="2.4.1.182" evidence="3 11"/>
<evidence type="ECO:0000256" key="9">
    <source>
        <dbReference type="ARBA" id="ARBA00023098"/>
    </source>
</evidence>
<evidence type="ECO:0000256" key="1">
    <source>
        <dbReference type="ARBA" id="ARBA00002056"/>
    </source>
</evidence>
<dbReference type="Pfam" id="PF02684">
    <property type="entry name" value="LpxB"/>
    <property type="match status" value="1"/>
</dbReference>
<gene>
    <name evidence="11 12" type="primary">lpxB</name>
    <name evidence="12" type="ORF">QS748_11720</name>
</gene>
<dbReference type="GO" id="GO:0009245">
    <property type="term" value="P:lipid A biosynthetic process"/>
    <property type="evidence" value="ECO:0007669"/>
    <property type="project" value="UniProtKB-UniRule"/>
</dbReference>
<dbReference type="GO" id="GO:0016020">
    <property type="term" value="C:membrane"/>
    <property type="evidence" value="ECO:0007669"/>
    <property type="project" value="GOC"/>
</dbReference>
<dbReference type="SUPFAM" id="SSF53756">
    <property type="entry name" value="UDP-Glycosyltransferase/glycogen phosphorylase"/>
    <property type="match status" value="1"/>
</dbReference>
<dbReference type="InterPro" id="IPR003835">
    <property type="entry name" value="Glyco_trans_19"/>
</dbReference>
<comment type="catalytic activity">
    <reaction evidence="10 11">
        <text>a lipid X + a UDP-2-N,3-O-bis[(3R)-3-hydroxyacyl]-alpha-D-glucosamine = a lipid A disaccharide + UDP + H(+)</text>
        <dbReference type="Rhea" id="RHEA:67828"/>
        <dbReference type="ChEBI" id="CHEBI:15378"/>
        <dbReference type="ChEBI" id="CHEBI:58223"/>
        <dbReference type="ChEBI" id="CHEBI:137748"/>
        <dbReference type="ChEBI" id="CHEBI:176338"/>
        <dbReference type="ChEBI" id="CHEBI:176343"/>
        <dbReference type="EC" id="2.4.1.182"/>
    </reaction>
</comment>
<comment type="similarity">
    <text evidence="2 11">Belongs to the LpxB family.</text>
</comment>
<accession>A0AA90P2C9</accession>
<dbReference type="EMBL" id="JASXSV010000021">
    <property type="protein sequence ID" value="MDP0589811.1"/>
    <property type="molecule type" value="Genomic_DNA"/>
</dbReference>
<dbReference type="GO" id="GO:0005543">
    <property type="term" value="F:phospholipid binding"/>
    <property type="evidence" value="ECO:0007669"/>
    <property type="project" value="TreeGrafter"/>
</dbReference>
<evidence type="ECO:0000313" key="12">
    <source>
        <dbReference type="EMBL" id="MDP0589811.1"/>
    </source>
</evidence>
<dbReference type="Proteomes" id="UP001178148">
    <property type="component" value="Unassembled WGS sequence"/>
</dbReference>
<evidence type="ECO:0000256" key="8">
    <source>
        <dbReference type="ARBA" id="ARBA00022679"/>
    </source>
</evidence>
<dbReference type="PANTHER" id="PTHR30372">
    <property type="entry name" value="LIPID-A-DISACCHARIDE SYNTHASE"/>
    <property type="match status" value="1"/>
</dbReference>
<protein>
    <recommendedName>
        <fullName evidence="4 11">Lipid-A-disaccharide synthase</fullName>
        <ecNumber evidence="3 11">2.4.1.182</ecNumber>
    </recommendedName>
</protein>
<comment type="function">
    <text evidence="1 11">Condensation of UDP-2,3-diacylglucosamine and 2,3-diacylglucosamine-1-phosphate to form lipid A disaccharide, a precursor of lipid A, a phosphorylated glycolipid that anchors the lipopolysaccharide to the outer membrane of the cell.</text>
</comment>
<dbReference type="NCBIfam" id="TIGR00215">
    <property type="entry name" value="lpxB"/>
    <property type="match status" value="1"/>
</dbReference>
<keyword evidence="6 11" id="KW-0441">Lipid A biosynthesis</keyword>
<keyword evidence="9 11" id="KW-0443">Lipid metabolism</keyword>
<evidence type="ECO:0000256" key="7">
    <source>
        <dbReference type="ARBA" id="ARBA00022676"/>
    </source>
</evidence>
<evidence type="ECO:0000256" key="11">
    <source>
        <dbReference type="HAMAP-Rule" id="MF_00392"/>
    </source>
</evidence>
<keyword evidence="13" id="KW-1185">Reference proteome</keyword>
<evidence type="ECO:0000256" key="4">
    <source>
        <dbReference type="ARBA" id="ARBA00020902"/>
    </source>
</evidence>
<evidence type="ECO:0000256" key="10">
    <source>
        <dbReference type="ARBA" id="ARBA00048975"/>
    </source>
</evidence>
<name>A0AA90P2C9_9GAMM</name>
<sequence>MSNYVAKIRRPLKVAMVAGEASGDFLGAGLIKEIKRHHHDAYCYGIGGALMQDEGFDSLFPLERLSVMGFVAVLGRLKELISIRCRLKRRFIDDQPDVFIGIDAPDFNLGLELQLKSAGIPIVHYVSPQVWAWREGRLKKIKRSVDHMLALLPFEEGYYKDHGVDVTFVGHPLADKVALTSDKNAARLSLGITESGTVIAILPGSRKAEIAKLGKIFLTTARLLSKEIPNVRFIVPCVNEKRKRQLIELLKDFNDLNLTLYDGSVSEVMAASDAMLITSGTATLEAALYKRPFVVSYRAGSITFAIVKKMVKVKYVALPNLLAGKELVPELLQKDATPEKLCAAMLKSIRDKAYQAELEQEFMAMHLQLKRNASELAYGAIKSVMKERRLEHATTLT</sequence>
<evidence type="ECO:0000256" key="6">
    <source>
        <dbReference type="ARBA" id="ARBA00022556"/>
    </source>
</evidence>
<comment type="pathway">
    <text evidence="11">Bacterial outer membrane biogenesis; LPS lipid A biosynthesis.</text>
</comment>
<proteinExistence type="inferred from homology"/>